<comment type="caution">
    <text evidence="1">The sequence shown here is derived from an EMBL/GenBank/DDBJ whole genome shotgun (WGS) entry which is preliminary data.</text>
</comment>
<dbReference type="Proteomes" id="UP001605036">
    <property type="component" value="Unassembled WGS sequence"/>
</dbReference>
<sequence>MSTDYCSNEPIFMSVWNLGLSDEEFAFSAAVKTVTMRGDPLVVRRRCAVHVLAFLKPPAAAAPAFLSRILQQADPGTADLQNGSRR</sequence>
<evidence type="ECO:0000313" key="1">
    <source>
        <dbReference type="EMBL" id="KAL2651008.1"/>
    </source>
</evidence>
<gene>
    <name evidence="1" type="ORF">R1flu_019136</name>
</gene>
<organism evidence="1 2">
    <name type="scientific">Riccia fluitans</name>
    <dbReference type="NCBI Taxonomy" id="41844"/>
    <lineage>
        <taxon>Eukaryota</taxon>
        <taxon>Viridiplantae</taxon>
        <taxon>Streptophyta</taxon>
        <taxon>Embryophyta</taxon>
        <taxon>Marchantiophyta</taxon>
        <taxon>Marchantiopsida</taxon>
        <taxon>Marchantiidae</taxon>
        <taxon>Marchantiales</taxon>
        <taxon>Ricciaceae</taxon>
        <taxon>Riccia</taxon>
    </lineage>
</organism>
<dbReference type="AlphaFoldDB" id="A0ABD1ZHU7"/>
<keyword evidence="2" id="KW-1185">Reference proteome</keyword>
<accession>A0ABD1ZHU7</accession>
<protein>
    <submittedName>
        <fullName evidence="1">Uncharacterized protein</fullName>
    </submittedName>
</protein>
<reference evidence="1 2" key="1">
    <citation type="submission" date="2024-09" db="EMBL/GenBank/DDBJ databases">
        <title>Chromosome-scale assembly of Riccia fluitans.</title>
        <authorList>
            <person name="Paukszto L."/>
            <person name="Sawicki J."/>
            <person name="Karawczyk K."/>
            <person name="Piernik-Szablinska J."/>
            <person name="Szczecinska M."/>
            <person name="Mazdziarz M."/>
        </authorList>
    </citation>
    <scope>NUCLEOTIDE SEQUENCE [LARGE SCALE GENOMIC DNA]</scope>
    <source>
        <strain evidence="1">Rf_01</strain>
        <tissue evidence="1">Aerial parts of the thallus</tissue>
    </source>
</reference>
<evidence type="ECO:0000313" key="2">
    <source>
        <dbReference type="Proteomes" id="UP001605036"/>
    </source>
</evidence>
<name>A0ABD1ZHU7_9MARC</name>
<proteinExistence type="predicted"/>
<dbReference type="EMBL" id="JBHFFA010000001">
    <property type="protein sequence ID" value="KAL2651008.1"/>
    <property type="molecule type" value="Genomic_DNA"/>
</dbReference>